<dbReference type="PANTHER" id="PTHR13538">
    <property type="entry name" value="N-ACETYLTRANSFERASE 6"/>
    <property type="match status" value="1"/>
</dbReference>
<dbReference type="GO" id="GO:0005737">
    <property type="term" value="C:cytoplasm"/>
    <property type="evidence" value="ECO:0007669"/>
    <property type="project" value="TreeGrafter"/>
</dbReference>
<dbReference type="EMBL" id="VISQ01000001">
    <property type="protein sequence ID" value="TVZ70660.1"/>
    <property type="molecule type" value="Genomic_DNA"/>
</dbReference>
<feature type="domain" description="N-acetyltransferase" evidence="1">
    <location>
        <begin position="1"/>
        <end position="150"/>
    </location>
</feature>
<dbReference type="GO" id="GO:1905502">
    <property type="term" value="F:acetyl-CoA binding"/>
    <property type="evidence" value="ECO:0007669"/>
    <property type="project" value="TreeGrafter"/>
</dbReference>
<organism evidence="2">
    <name type="scientific">Serratia fonticola</name>
    <dbReference type="NCBI Taxonomy" id="47917"/>
    <lineage>
        <taxon>Bacteria</taxon>
        <taxon>Pseudomonadati</taxon>
        <taxon>Pseudomonadota</taxon>
        <taxon>Gammaproteobacteria</taxon>
        <taxon>Enterobacterales</taxon>
        <taxon>Yersiniaceae</taxon>
        <taxon>Serratia</taxon>
    </lineage>
</organism>
<dbReference type="GO" id="GO:0008080">
    <property type="term" value="F:N-acetyltransferase activity"/>
    <property type="evidence" value="ECO:0007669"/>
    <property type="project" value="InterPro"/>
</dbReference>
<dbReference type="InterPro" id="IPR000182">
    <property type="entry name" value="GNAT_dom"/>
</dbReference>
<dbReference type="InterPro" id="IPR039840">
    <property type="entry name" value="NAA80"/>
</dbReference>
<dbReference type="CDD" id="cd04301">
    <property type="entry name" value="NAT_SF"/>
    <property type="match status" value="1"/>
</dbReference>
<dbReference type="InterPro" id="IPR016181">
    <property type="entry name" value="Acyl_CoA_acyltransferase"/>
</dbReference>
<proteinExistence type="predicted"/>
<dbReference type="PANTHER" id="PTHR13538:SF4">
    <property type="entry name" value="N-ALPHA-ACETYLTRANSFERASE 80"/>
    <property type="match status" value="1"/>
</dbReference>
<reference evidence="2" key="2">
    <citation type="submission" date="2019-08" db="EMBL/GenBank/DDBJ databases">
        <title>Investigation of anaerobic lignin degradation for improved lignocellulosic biofuels.</title>
        <authorList>
            <person name="Deangelis K.PhD."/>
        </authorList>
    </citation>
    <scope>NUCLEOTIDE SEQUENCE [LARGE SCALE GENOMIC DNA]</scope>
    <source>
        <strain evidence="2">128R</strain>
    </source>
</reference>
<keyword evidence="2" id="KW-0808">Transferase</keyword>
<gene>
    <name evidence="2" type="ORF">FHU10_3248</name>
</gene>
<dbReference type="PROSITE" id="PS51186">
    <property type="entry name" value="GNAT"/>
    <property type="match status" value="1"/>
</dbReference>
<dbReference type="SUPFAM" id="SSF55729">
    <property type="entry name" value="Acyl-CoA N-acyltransferases (Nat)"/>
    <property type="match status" value="1"/>
</dbReference>
<sequence>MKIVSVRQEPAYRDAAIGYFQQQWASPETMMLYEDAITRCMGAINPLPQWYLLFDEEIIVGCVGLITNDFISRMELFPWLCALFVDEQYRGQGCGTMLVKHVAQAAGELGFSHLHLCTDHQGYYEKLGFSFDGMGYHPWGESSRVYSLEL</sequence>
<dbReference type="Pfam" id="PF00583">
    <property type="entry name" value="Acetyltransf_1"/>
    <property type="match status" value="1"/>
</dbReference>
<dbReference type="AlphaFoldDB" id="A0A542BTB9"/>
<evidence type="ECO:0000313" key="2">
    <source>
        <dbReference type="EMBL" id="TVZ70660.1"/>
    </source>
</evidence>
<dbReference type="Gene3D" id="3.40.630.30">
    <property type="match status" value="1"/>
</dbReference>
<reference evidence="2" key="1">
    <citation type="submission" date="2019-06" db="EMBL/GenBank/DDBJ databases">
        <authorList>
            <person name="Deangelis K."/>
            <person name="Huntemann M."/>
            <person name="Clum A."/>
            <person name="Pillay M."/>
            <person name="Palaniappan K."/>
            <person name="Varghese N."/>
            <person name="Mikhailova N."/>
            <person name="Stamatis D."/>
            <person name="Reddy T."/>
            <person name="Daum C."/>
            <person name="Shapiro N."/>
            <person name="Ivanova N."/>
            <person name="Kyrpides N."/>
            <person name="Woyke T."/>
        </authorList>
    </citation>
    <scope>NUCLEOTIDE SEQUENCE [LARGE SCALE GENOMIC DNA]</scope>
    <source>
        <strain evidence="2">128R</strain>
    </source>
</reference>
<evidence type="ECO:0000259" key="1">
    <source>
        <dbReference type="PROSITE" id="PS51186"/>
    </source>
</evidence>
<comment type="caution">
    <text evidence="2">The sequence shown here is derived from an EMBL/GenBank/DDBJ whole genome shotgun (WGS) entry which is preliminary data.</text>
</comment>
<name>A0A542BTB9_SERFO</name>
<protein>
    <submittedName>
        <fullName evidence="2">Acetyltransferase (GNAT) family protein</fullName>
    </submittedName>
</protein>
<accession>A0A542BTB9</accession>